<dbReference type="EMBL" id="JACHIB010000007">
    <property type="protein sequence ID" value="MBB6083483.1"/>
    <property type="molecule type" value="Genomic_DNA"/>
</dbReference>
<dbReference type="RefSeq" id="WP_043680252.1">
    <property type="nucleotide sequence ID" value="NZ_JACHIB010000007.1"/>
</dbReference>
<dbReference type="Pfam" id="PF10649">
    <property type="entry name" value="DUF2478"/>
    <property type="match status" value="1"/>
</dbReference>
<protein>
    <recommendedName>
        <fullName evidence="3">DUF2478 domain-containing protein</fullName>
    </recommendedName>
</protein>
<name>A0A7W9TMJ4_CASDE</name>
<dbReference type="AlphaFoldDB" id="A0A7W9TMJ4"/>
<dbReference type="Proteomes" id="UP000541136">
    <property type="component" value="Unassembled WGS sequence"/>
</dbReference>
<evidence type="ECO:0000313" key="1">
    <source>
        <dbReference type="EMBL" id="MBB6083483.1"/>
    </source>
</evidence>
<organism evidence="1 2">
    <name type="scientific">Castellaniella defragrans</name>
    <name type="common">Alcaligenes defragrans</name>
    <dbReference type="NCBI Taxonomy" id="75697"/>
    <lineage>
        <taxon>Bacteria</taxon>
        <taxon>Pseudomonadati</taxon>
        <taxon>Pseudomonadota</taxon>
        <taxon>Betaproteobacteria</taxon>
        <taxon>Burkholderiales</taxon>
        <taxon>Alcaligenaceae</taxon>
        <taxon>Castellaniella</taxon>
    </lineage>
</organism>
<comment type="caution">
    <text evidence="1">The sequence shown here is derived from an EMBL/GenBank/DDBJ whole genome shotgun (WGS) entry which is preliminary data.</text>
</comment>
<gene>
    <name evidence="1" type="ORF">HNR28_001521</name>
</gene>
<evidence type="ECO:0008006" key="3">
    <source>
        <dbReference type="Google" id="ProtNLM"/>
    </source>
</evidence>
<dbReference type="InterPro" id="IPR018912">
    <property type="entry name" value="DUF2478"/>
</dbReference>
<proteinExistence type="predicted"/>
<evidence type="ECO:0000313" key="2">
    <source>
        <dbReference type="Proteomes" id="UP000541136"/>
    </source>
</evidence>
<reference evidence="1 2" key="1">
    <citation type="submission" date="2020-08" db="EMBL/GenBank/DDBJ databases">
        <title>Genomic Encyclopedia of Type Strains, Phase IV (KMG-IV): sequencing the most valuable type-strain genomes for metagenomic binning, comparative biology and taxonomic classification.</title>
        <authorList>
            <person name="Goeker M."/>
        </authorList>
    </citation>
    <scope>NUCLEOTIDE SEQUENCE [LARGE SCALE GENOMIC DNA]</scope>
    <source>
        <strain evidence="1 2">DSM 12141</strain>
    </source>
</reference>
<accession>A0A7W9TMJ4</accession>
<sequence>MITLPIAAIVHDHEDGADALMRAFAERQSRAGLDVRGLVTEPGGEEAGRSRRRLRDVRTGESFEIFQDLGAGSRACCLDVFRLAAASAALRVAGNDRPDLVVVSRYGRQEAGGGGFAAEFLALMAESIPVLTIVAGEFLEDWRHFTGGLGVELPVDADLLNEWGARVCAMPARNRWMMA</sequence>